<evidence type="ECO:0000256" key="2">
    <source>
        <dbReference type="ARBA" id="ARBA00023287"/>
    </source>
</evidence>
<dbReference type="RefSeq" id="WP_091656220.1">
    <property type="nucleotide sequence ID" value="NZ_FONT01000001.1"/>
</dbReference>
<organism evidence="4 5">
    <name type="scientific">Alteribacillus iranensis</name>
    <dbReference type="NCBI Taxonomy" id="930128"/>
    <lineage>
        <taxon>Bacteria</taxon>
        <taxon>Bacillati</taxon>
        <taxon>Bacillota</taxon>
        <taxon>Bacilli</taxon>
        <taxon>Bacillales</taxon>
        <taxon>Bacillaceae</taxon>
        <taxon>Alteribacillus</taxon>
    </lineage>
</organism>
<name>A0A1I1ZEQ9_9BACI</name>
<dbReference type="GO" id="GO:0030420">
    <property type="term" value="P:establishment of competence for transformation"/>
    <property type="evidence" value="ECO:0007669"/>
    <property type="project" value="UniProtKB-KW"/>
</dbReference>
<dbReference type="Pfam" id="PF07963">
    <property type="entry name" value="N_methyl"/>
    <property type="match status" value="1"/>
</dbReference>
<keyword evidence="3" id="KW-1133">Transmembrane helix</keyword>
<keyword evidence="3" id="KW-0472">Membrane</keyword>
<sequence>MWRKLEKGMTLIEVVTALSILLIIFSLLLPIFQKVVQEKQSITQERKALYLVEKTALHIWKKGKNTSLPAKELKGYTSTSKKKGEGFETCIVWEGTNEREYEKCLYVIPKTEGNDSH</sequence>
<reference evidence="4 5" key="1">
    <citation type="submission" date="2016-10" db="EMBL/GenBank/DDBJ databases">
        <authorList>
            <person name="de Groot N.N."/>
        </authorList>
    </citation>
    <scope>NUCLEOTIDE SEQUENCE [LARGE SCALE GENOMIC DNA]</scope>
    <source>
        <strain evidence="4 5">DSM 23995</strain>
    </source>
</reference>
<protein>
    <submittedName>
        <fullName evidence="4">Prepilin-type N-terminal cleavage/methylation domain-containing protein</fullName>
    </submittedName>
</protein>
<dbReference type="NCBIfam" id="TIGR02532">
    <property type="entry name" value="IV_pilin_GFxxxE"/>
    <property type="match status" value="1"/>
</dbReference>
<evidence type="ECO:0000256" key="1">
    <source>
        <dbReference type="ARBA" id="ARBA00004241"/>
    </source>
</evidence>
<dbReference type="STRING" id="930128.SAMN05192532_101203"/>
<accession>A0A1I1ZEQ9</accession>
<dbReference type="OrthoDB" id="2935070at2"/>
<evidence type="ECO:0000256" key="3">
    <source>
        <dbReference type="SAM" id="Phobius"/>
    </source>
</evidence>
<dbReference type="PROSITE" id="PS00409">
    <property type="entry name" value="PROKAR_NTER_METHYL"/>
    <property type="match status" value="1"/>
</dbReference>
<keyword evidence="5" id="KW-1185">Reference proteome</keyword>
<comment type="subcellular location">
    <subcellularLocation>
        <location evidence="1">Cell surface</location>
    </subcellularLocation>
</comment>
<dbReference type="Proteomes" id="UP000199516">
    <property type="component" value="Unassembled WGS sequence"/>
</dbReference>
<gene>
    <name evidence="4" type="ORF">SAMN05192532_101203</name>
</gene>
<evidence type="ECO:0000313" key="4">
    <source>
        <dbReference type="EMBL" id="SFE30226.1"/>
    </source>
</evidence>
<keyword evidence="2" id="KW-0178">Competence</keyword>
<feature type="transmembrane region" description="Helical" evidence="3">
    <location>
        <begin position="12"/>
        <end position="32"/>
    </location>
</feature>
<dbReference type="AlphaFoldDB" id="A0A1I1ZEQ9"/>
<proteinExistence type="predicted"/>
<evidence type="ECO:0000313" key="5">
    <source>
        <dbReference type="Proteomes" id="UP000199516"/>
    </source>
</evidence>
<dbReference type="InterPro" id="IPR012902">
    <property type="entry name" value="N_methyl_site"/>
</dbReference>
<dbReference type="GO" id="GO:0009986">
    <property type="term" value="C:cell surface"/>
    <property type="evidence" value="ECO:0007669"/>
    <property type="project" value="UniProtKB-SubCell"/>
</dbReference>
<dbReference type="EMBL" id="FONT01000001">
    <property type="protein sequence ID" value="SFE30226.1"/>
    <property type="molecule type" value="Genomic_DNA"/>
</dbReference>
<keyword evidence="3" id="KW-0812">Transmembrane</keyword>